<name>C1HDN3_PARBA</name>
<dbReference type="GeneID" id="9092422"/>
<sequence>MASPRTRNSKHANAAEPIPTTVQVSRRASDAGLETLPLAVATQRVMFRLFIATSDTDREKEK</sequence>
<dbReference type="VEuPathDB" id="FungiDB:PAAG_08890"/>
<evidence type="ECO:0000313" key="3">
    <source>
        <dbReference type="Proteomes" id="UP000002059"/>
    </source>
</evidence>
<gene>
    <name evidence="2" type="ORF">PAAG_08890</name>
</gene>
<reference evidence="2 3" key="1">
    <citation type="journal article" date="2011" name="PLoS Genet.">
        <title>Comparative genomic analysis of human fungal pathogens causing paracoccidioidomycosis.</title>
        <authorList>
            <person name="Desjardins C.A."/>
            <person name="Champion M.D."/>
            <person name="Holder J.W."/>
            <person name="Muszewska A."/>
            <person name="Goldberg J."/>
            <person name="Bailao A.M."/>
            <person name="Brigido M.M."/>
            <person name="Ferreira M.E."/>
            <person name="Garcia A.M."/>
            <person name="Grynberg M."/>
            <person name="Gujja S."/>
            <person name="Heiman D.I."/>
            <person name="Henn M.R."/>
            <person name="Kodira C.D."/>
            <person name="Leon-Narvaez H."/>
            <person name="Longo L.V."/>
            <person name="Ma L.J."/>
            <person name="Malavazi I."/>
            <person name="Matsuo A.L."/>
            <person name="Morais F.V."/>
            <person name="Pereira M."/>
            <person name="Rodriguez-Brito S."/>
            <person name="Sakthikumar S."/>
            <person name="Salem-Izacc S.M."/>
            <person name="Sykes S.M."/>
            <person name="Teixeira M.M."/>
            <person name="Vallejo M.C."/>
            <person name="Walter M.E."/>
            <person name="Yandava C."/>
            <person name="Young S."/>
            <person name="Zeng Q."/>
            <person name="Zucker J."/>
            <person name="Felipe M.S."/>
            <person name="Goldman G.H."/>
            <person name="Haas B.J."/>
            <person name="McEwen J.G."/>
            <person name="Nino-Vega G."/>
            <person name="Puccia R."/>
            <person name="San-Blas G."/>
            <person name="Soares C.M."/>
            <person name="Birren B.W."/>
            <person name="Cuomo C.A."/>
        </authorList>
    </citation>
    <scope>NUCLEOTIDE SEQUENCE [LARGE SCALE GENOMIC DNA]</scope>
    <source>
        <strain evidence="3">ATCC MYA-826 / Pb01</strain>
    </source>
</reference>
<accession>C1HDN3</accession>
<evidence type="ECO:0000313" key="2">
    <source>
        <dbReference type="EMBL" id="EEH40027.2"/>
    </source>
</evidence>
<dbReference type="HOGENOM" id="CLU_2904789_0_0_1"/>
<proteinExistence type="predicted"/>
<dbReference type="RefSeq" id="XP_015701580.1">
    <property type="nucleotide sequence ID" value="XM_015846659.1"/>
</dbReference>
<keyword evidence="3" id="KW-1185">Reference proteome</keyword>
<dbReference type="EMBL" id="KN294041">
    <property type="protein sequence ID" value="EEH40027.2"/>
    <property type="molecule type" value="Genomic_DNA"/>
</dbReference>
<feature type="region of interest" description="Disordered" evidence="1">
    <location>
        <begin position="1"/>
        <end position="26"/>
    </location>
</feature>
<protein>
    <submittedName>
        <fullName evidence="2">Uncharacterized protein</fullName>
    </submittedName>
</protein>
<dbReference type="KEGG" id="pbl:PAAG_08890"/>
<dbReference type="AlphaFoldDB" id="C1HDN3"/>
<organism evidence="2 3">
    <name type="scientific">Paracoccidioides lutzii (strain ATCC MYA-826 / Pb01)</name>
    <name type="common">Paracoccidioides brasiliensis</name>
    <dbReference type="NCBI Taxonomy" id="502779"/>
    <lineage>
        <taxon>Eukaryota</taxon>
        <taxon>Fungi</taxon>
        <taxon>Dikarya</taxon>
        <taxon>Ascomycota</taxon>
        <taxon>Pezizomycotina</taxon>
        <taxon>Eurotiomycetes</taxon>
        <taxon>Eurotiomycetidae</taxon>
        <taxon>Onygenales</taxon>
        <taxon>Ajellomycetaceae</taxon>
        <taxon>Paracoccidioides</taxon>
    </lineage>
</organism>
<evidence type="ECO:0000256" key="1">
    <source>
        <dbReference type="SAM" id="MobiDB-lite"/>
    </source>
</evidence>
<dbReference type="Proteomes" id="UP000002059">
    <property type="component" value="Partially assembled WGS sequence"/>
</dbReference>